<dbReference type="EMBL" id="VWOX01000001">
    <property type="protein sequence ID" value="KAA5547084.1"/>
    <property type="molecule type" value="Genomic_DNA"/>
</dbReference>
<dbReference type="Pfam" id="PF17179">
    <property type="entry name" value="Fer4_22"/>
    <property type="match status" value="1"/>
</dbReference>
<dbReference type="InterPro" id="IPR017896">
    <property type="entry name" value="4Fe4S_Fe-S-bd"/>
</dbReference>
<dbReference type="RefSeq" id="WP_150074191.1">
    <property type="nucleotide sequence ID" value="NZ_VWOX01000001.1"/>
</dbReference>
<keyword evidence="1" id="KW-0479">Metal-binding</keyword>
<comment type="caution">
    <text evidence="5">The sequence shown here is derived from an EMBL/GenBank/DDBJ whole genome shotgun (WGS) entry which is preliminary data.</text>
</comment>
<reference evidence="5 6" key="1">
    <citation type="submission" date="2019-08" db="EMBL/GenBank/DDBJ databases">
        <authorList>
            <person name="Dhanesh K."/>
            <person name="Kumar G."/>
            <person name="Sasikala C."/>
            <person name="Venkata Ramana C."/>
        </authorList>
    </citation>
    <scope>NUCLEOTIDE SEQUENCE [LARGE SCALE GENOMIC DNA]</scope>
    <source>
        <strain evidence="5 6">JC645</strain>
    </source>
</reference>
<dbReference type="PANTHER" id="PTHR40447">
    <property type="entry name" value="ANAEROBIC SULFITE REDUCTASE SUBUNIT A"/>
    <property type="match status" value="1"/>
</dbReference>
<name>A0A5M6DHR2_9BACT</name>
<evidence type="ECO:0000256" key="3">
    <source>
        <dbReference type="ARBA" id="ARBA00023014"/>
    </source>
</evidence>
<dbReference type="GO" id="GO:0046872">
    <property type="term" value="F:metal ion binding"/>
    <property type="evidence" value="ECO:0007669"/>
    <property type="project" value="UniProtKB-KW"/>
</dbReference>
<gene>
    <name evidence="5" type="ORF">FYK55_01305</name>
</gene>
<proteinExistence type="predicted"/>
<keyword evidence="3" id="KW-0411">Iron-sulfur</keyword>
<keyword evidence="2" id="KW-0408">Iron</keyword>
<evidence type="ECO:0000313" key="5">
    <source>
        <dbReference type="EMBL" id="KAA5547084.1"/>
    </source>
</evidence>
<dbReference type="GO" id="GO:0051536">
    <property type="term" value="F:iron-sulfur cluster binding"/>
    <property type="evidence" value="ECO:0007669"/>
    <property type="project" value="UniProtKB-KW"/>
</dbReference>
<evidence type="ECO:0000256" key="1">
    <source>
        <dbReference type="ARBA" id="ARBA00022723"/>
    </source>
</evidence>
<dbReference type="AlphaFoldDB" id="A0A5M6DHR2"/>
<dbReference type="PROSITE" id="PS51379">
    <property type="entry name" value="4FE4S_FER_2"/>
    <property type="match status" value="2"/>
</dbReference>
<dbReference type="InterPro" id="IPR009051">
    <property type="entry name" value="Helical_ferredxn"/>
</dbReference>
<dbReference type="PANTHER" id="PTHR40447:SF1">
    <property type="entry name" value="ANAEROBIC SULFITE REDUCTASE SUBUNIT A"/>
    <property type="match status" value="1"/>
</dbReference>
<dbReference type="Proteomes" id="UP000324479">
    <property type="component" value="Unassembled WGS sequence"/>
</dbReference>
<dbReference type="PROSITE" id="PS00198">
    <property type="entry name" value="4FE4S_FER_1"/>
    <property type="match status" value="1"/>
</dbReference>
<feature type="domain" description="4Fe-4S ferredoxin-type" evidence="4">
    <location>
        <begin position="335"/>
        <end position="363"/>
    </location>
</feature>
<dbReference type="InterPro" id="IPR017900">
    <property type="entry name" value="4Fe4S_Fe_S_CS"/>
</dbReference>
<evidence type="ECO:0000256" key="2">
    <source>
        <dbReference type="ARBA" id="ARBA00023004"/>
    </source>
</evidence>
<feature type="domain" description="4Fe-4S ferredoxin-type" evidence="4">
    <location>
        <begin position="254"/>
        <end position="286"/>
    </location>
</feature>
<organism evidence="5 6">
    <name type="scientific">Roseiconus nitratireducens</name>
    <dbReference type="NCBI Taxonomy" id="2605748"/>
    <lineage>
        <taxon>Bacteria</taxon>
        <taxon>Pseudomonadati</taxon>
        <taxon>Planctomycetota</taxon>
        <taxon>Planctomycetia</taxon>
        <taxon>Pirellulales</taxon>
        <taxon>Pirellulaceae</taxon>
        <taxon>Roseiconus</taxon>
    </lineage>
</organism>
<sequence length="381" mass="42164">MSQASTTETSWLPRDQFQRLIDVLQNDGYEVIGPVVRNAAIVYDRIDSVDQLPAGWSDRQQPATYRIEPTGHSRWFHFNAGPDSWKKFLFPSRQSLGGARLTNDGWQFESPPSEPEVKYAFLGVRACDLAAIKIQDRVFLSDQFTDPVYARLRQSALIIAVECSTAAPTCFCTSMDTGPECGGGFDLALTETETGFCVRSGSQAGTELVAALRLQPADDASQQQASQQTAAVRQSVTKQLDTQDIHDLLLDHLEHPRWDDVAQRCLSCANCTLVCPTCFCSTVEEVSDLDRTDVSRIRQWDSCFNPEFGYTASGTVRQSTRSRYRQWLTHKLATWHDQFGTSGCVGCGRCITWCPVGIDLVEEVAAIRHSVQGAGGDDASN</sequence>
<dbReference type="SUPFAM" id="SSF46548">
    <property type="entry name" value="alpha-helical ferredoxin"/>
    <property type="match status" value="1"/>
</dbReference>
<dbReference type="Gene3D" id="1.10.1060.10">
    <property type="entry name" value="Alpha-helical ferredoxin"/>
    <property type="match status" value="1"/>
</dbReference>
<keyword evidence="6" id="KW-1185">Reference proteome</keyword>
<evidence type="ECO:0000313" key="6">
    <source>
        <dbReference type="Proteomes" id="UP000324479"/>
    </source>
</evidence>
<protein>
    <submittedName>
        <fullName evidence="5">Sulfite reductase subunit A</fullName>
    </submittedName>
</protein>
<accession>A0A5M6DHR2</accession>
<evidence type="ECO:0000259" key="4">
    <source>
        <dbReference type="PROSITE" id="PS51379"/>
    </source>
</evidence>